<dbReference type="Proteomes" id="UP000813462">
    <property type="component" value="Unassembled WGS sequence"/>
</dbReference>
<organism evidence="1 2">
    <name type="scientific">Ziziphus jujuba var. spinosa</name>
    <dbReference type="NCBI Taxonomy" id="714518"/>
    <lineage>
        <taxon>Eukaryota</taxon>
        <taxon>Viridiplantae</taxon>
        <taxon>Streptophyta</taxon>
        <taxon>Embryophyta</taxon>
        <taxon>Tracheophyta</taxon>
        <taxon>Spermatophyta</taxon>
        <taxon>Magnoliopsida</taxon>
        <taxon>eudicotyledons</taxon>
        <taxon>Gunneridae</taxon>
        <taxon>Pentapetalae</taxon>
        <taxon>rosids</taxon>
        <taxon>fabids</taxon>
        <taxon>Rosales</taxon>
        <taxon>Rhamnaceae</taxon>
        <taxon>Paliureae</taxon>
        <taxon>Ziziphus</taxon>
    </lineage>
</organism>
<gene>
    <name evidence="1" type="ORF">FEM48_Zijuj03G0050100</name>
</gene>
<dbReference type="PANTHER" id="PTHR47270:SF13">
    <property type="entry name" value="HEAVY CHAIN-LIKE PROTEIN, PUTATIVE-RELATED"/>
    <property type="match status" value="1"/>
</dbReference>
<comment type="caution">
    <text evidence="1">The sequence shown here is derived from an EMBL/GenBank/DDBJ whole genome shotgun (WGS) entry which is preliminary data.</text>
</comment>
<sequence>MELEELCAVLEAELRESPKFFSDMLKEIENLDAKSSSMLEGINLKEKAINSRIGSRNPRKVKLYETQLDLLYVASEVKFVSKGDNSSVRSCTTLVNEKEHEQKKKVTSQEIELSESCYDISLKYAEVETDNEQLPRKLKNNEKKWF</sequence>
<evidence type="ECO:0000313" key="1">
    <source>
        <dbReference type="EMBL" id="KAH7537040.1"/>
    </source>
</evidence>
<dbReference type="PANTHER" id="PTHR47270">
    <property type="entry name" value="PROTEIN MLP1-LIKE"/>
    <property type="match status" value="1"/>
</dbReference>
<accession>A0A978VNB5</accession>
<proteinExistence type="predicted"/>
<dbReference type="EMBL" id="JAEACU010000003">
    <property type="protein sequence ID" value="KAH7537040.1"/>
    <property type="molecule type" value="Genomic_DNA"/>
</dbReference>
<protein>
    <submittedName>
        <fullName evidence="1">Uncharacterized protein</fullName>
    </submittedName>
</protein>
<dbReference type="AlphaFoldDB" id="A0A978VNB5"/>
<name>A0A978VNB5_ZIZJJ</name>
<reference evidence="1" key="1">
    <citation type="journal article" date="2021" name="Front. Plant Sci.">
        <title>Chromosome-Scale Genome Assembly for Chinese Sour Jujube and Insights Into Its Genome Evolution and Domestication Signature.</title>
        <authorList>
            <person name="Shen L.-Y."/>
            <person name="Luo H."/>
            <person name="Wang X.-L."/>
            <person name="Wang X.-M."/>
            <person name="Qiu X.-J."/>
            <person name="Liu H."/>
            <person name="Zhou S.-S."/>
            <person name="Jia K.-H."/>
            <person name="Nie S."/>
            <person name="Bao Y.-T."/>
            <person name="Zhang R.-G."/>
            <person name="Yun Q.-Z."/>
            <person name="Chai Y.-H."/>
            <person name="Lu J.-Y."/>
            <person name="Li Y."/>
            <person name="Zhao S.-W."/>
            <person name="Mao J.-F."/>
            <person name="Jia S.-G."/>
            <person name="Mao Y.-M."/>
        </authorList>
    </citation>
    <scope>NUCLEOTIDE SEQUENCE</scope>
    <source>
        <strain evidence="1">AT0</strain>
        <tissue evidence="1">Leaf</tissue>
    </source>
</reference>
<evidence type="ECO:0000313" key="2">
    <source>
        <dbReference type="Proteomes" id="UP000813462"/>
    </source>
</evidence>